<dbReference type="Pfam" id="PF14402">
    <property type="entry name" value="7TM_transglut"/>
    <property type="match status" value="1"/>
</dbReference>
<evidence type="ECO:0000313" key="5">
    <source>
        <dbReference type="Proteomes" id="UP000092952"/>
    </source>
</evidence>
<evidence type="ECO:0008006" key="6">
    <source>
        <dbReference type="Google" id="ProtNLM"/>
    </source>
</evidence>
<feature type="domain" description="7 transmembrane helices usually fused to an inactive transglutaminase" evidence="3">
    <location>
        <begin position="263"/>
        <end position="504"/>
    </location>
</feature>
<proteinExistence type="predicted"/>
<organism evidence="4 5">
    <name type="scientific">Immundisolibacter cernigliae</name>
    <dbReference type="NCBI Taxonomy" id="1810504"/>
    <lineage>
        <taxon>Bacteria</taxon>
        <taxon>Pseudomonadati</taxon>
        <taxon>Pseudomonadota</taxon>
        <taxon>Gammaproteobacteria</taxon>
        <taxon>Immundisolibacterales</taxon>
        <taxon>Immundisolibacteraceae</taxon>
        <taxon>Immundisolibacter</taxon>
    </lineage>
</organism>
<feature type="transmembrane region" description="Helical" evidence="1">
    <location>
        <begin position="311"/>
        <end position="328"/>
    </location>
</feature>
<dbReference type="AlphaFoldDB" id="A0A1B1YTP0"/>
<name>A0A1B1YTP0_9GAMM</name>
<dbReference type="KEGG" id="gbi:PG2T_07765"/>
<evidence type="ECO:0000256" key="1">
    <source>
        <dbReference type="SAM" id="Phobius"/>
    </source>
</evidence>
<keyword evidence="5" id="KW-1185">Reference proteome</keyword>
<protein>
    <recommendedName>
        <fullName evidence="6">Gonadoliberin III</fullName>
    </recommendedName>
</protein>
<feature type="transmembrane region" description="Helical" evidence="1">
    <location>
        <begin position="356"/>
        <end position="375"/>
    </location>
</feature>
<gene>
    <name evidence="4" type="ORF">PG2T_07765</name>
</gene>
<dbReference type="Pfam" id="PF14400">
    <property type="entry name" value="Transglut_i_TM"/>
    <property type="match status" value="1"/>
</dbReference>
<dbReference type="Proteomes" id="UP000092952">
    <property type="component" value="Chromosome"/>
</dbReference>
<feature type="transmembrane region" description="Helical" evidence="1">
    <location>
        <begin position="387"/>
        <end position="406"/>
    </location>
</feature>
<reference evidence="5" key="1">
    <citation type="submission" date="2016-03" db="EMBL/GenBank/DDBJ databases">
        <title>Complete genome sequence of Solimmundus cernigliae, representing a novel lineage of polycyclic aromatic hydrocarbon degraders within the Gammaproteobacteria.</title>
        <authorList>
            <person name="Singleton D.R."/>
            <person name="Dickey A.N."/>
            <person name="Scholl E.H."/>
            <person name="Wright F.A."/>
            <person name="Aitken M.D."/>
        </authorList>
    </citation>
    <scope>NUCLEOTIDE SEQUENCE [LARGE SCALE GENOMIC DNA]</scope>
    <source>
        <strain evidence="5">TR3.2</strain>
    </source>
</reference>
<sequence length="506" mass="55415">MRNRHLLILCLLLVTAGGSLFLYKWLDLGVPIKADNAIGAWTVEARIRFSAQSGKPVKVRFAVPLRPPGFALLDETFVSSGYGLSTAVQDGDREALWAIRRARGEQELYYQAVVYPARDTAQSTGSRPPSVEPPQFSDAQAAVVASLVEQIRAHSADIATFAVETLQRLGARDNSDINLLLTGDDSPQRRAEVAAGILATANIAARPVYGFQLQKEGRRLPLLTRLEVHNGERWLSLDPLSGAQGQPDDFLVWSRGKPPLRDSDGVRHLRLEFSAAENTYEALAAARQRAAERGSLALQFSLLSLPVQMQMVYRVVLTMPLGALIIVLLRNVVGIKAFGTFAPILIALAFRETRLLNGILLFTGIVALGLGARFYMERLKLLLVPRLASVLTVVVLMMAMLSVLTYQLGIGAGLSVALFPMVILTMTIERMSIGWEEAGPREALQQAGGSLLAASLAYLVMTERQVQHLVFMFPELLLIVLAITLAMGRYTGYRLTELRRFKALAG</sequence>
<feature type="transmembrane region" description="Helical" evidence="1">
    <location>
        <begin position="412"/>
        <end position="431"/>
    </location>
</feature>
<feature type="transmembrane region" description="Helical" evidence="1">
    <location>
        <begin position="443"/>
        <end position="461"/>
    </location>
</feature>
<dbReference type="InterPro" id="IPR025840">
    <property type="entry name" value="7TM_transglut"/>
</dbReference>
<dbReference type="OrthoDB" id="253840at2"/>
<evidence type="ECO:0000313" key="4">
    <source>
        <dbReference type="EMBL" id="ANX04089.1"/>
    </source>
</evidence>
<accession>A0A1B1YTP0</accession>
<keyword evidence="1" id="KW-0812">Transmembrane</keyword>
<keyword evidence="1" id="KW-1133">Transmembrane helix</keyword>
<dbReference type="InterPro" id="IPR025838">
    <property type="entry name" value="Transglut_i_TM"/>
</dbReference>
<keyword evidence="1" id="KW-0472">Membrane</keyword>
<dbReference type="InParanoid" id="A0A1B1YTP0"/>
<evidence type="ECO:0000259" key="3">
    <source>
        <dbReference type="Pfam" id="PF14402"/>
    </source>
</evidence>
<evidence type="ECO:0000259" key="2">
    <source>
        <dbReference type="Pfam" id="PF14400"/>
    </source>
</evidence>
<feature type="domain" description="Inactive transglutaminase fused to 7 transmembrane helices" evidence="2">
    <location>
        <begin position="23"/>
        <end position="182"/>
    </location>
</feature>
<dbReference type="EMBL" id="CP014671">
    <property type="protein sequence ID" value="ANX04089.1"/>
    <property type="molecule type" value="Genomic_DNA"/>
</dbReference>
<dbReference type="STRING" id="1810504.PG2T_07765"/>
<feature type="transmembrane region" description="Helical" evidence="1">
    <location>
        <begin position="473"/>
        <end position="492"/>
    </location>
</feature>